<gene>
    <name evidence="1" type="ORF">MPLDJ20_80235</name>
</gene>
<accession>A0A090FQ96</accession>
<organism evidence="1 2">
    <name type="scientific">Mesorhizobium plurifarium</name>
    <dbReference type="NCBI Taxonomy" id="69974"/>
    <lineage>
        <taxon>Bacteria</taxon>
        <taxon>Pseudomonadati</taxon>
        <taxon>Pseudomonadota</taxon>
        <taxon>Alphaproteobacteria</taxon>
        <taxon>Hyphomicrobiales</taxon>
        <taxon>Phyllobacteriaceae</taxon>
        <taxon>Mesorhizobium</taxon>
    </lineage>
</organism>
<dbReference type="EMBL" id="CCNB01000045">
    <property type="protein sequence ID" value="CDX46175.1"/>
    <property type="molecule type" value="Genomic_DNA"/>
</dbReference>
<dbReference type="Proteomes" id="UP000046373">
    <property type="component" value="Unassembled WGS sequence"/>
</dbReference>
<reference evidence="1 2" key="1">
    <citation type="submission" date="2014-08" db="EMBL/GenBank/DDBJ databases">
        <authorList>
            <person name="Moulin Lionel"/>
        </authorList>
    </citation>
    <scope>NUCLEOTIDE SEQUENCE [LARGE SCALE GENOMIC DNA]</scope>
</reference>
<proteinExistence type="predicted"/>
<protein>
    <submittedName>
        <fullName evidence="1">Uncharacterized protein</fullName>
    </submittedName>
</protein>
<sequence length="85" mass="9815">MASDGRFWKVSISQSLQGSLARDSQRPLIYAVALGGSSFNLPPLTVPDSDRVHIGRGFPWWLAFLFQPKWFIRCRRTSMRSPWFE</sequence>
<dbReference type="AlphaFoldDB" id="A0A090FQ96"/>
<evidence type="ECO:0000313" key="1">
    <source>
        <dbReference type="EMBL" id="CDX46175.1"/>
    </source>
</evidence>
<evidence type="ECO:0000313" key="2">
    <source>
        <dbReference type="Proteomes" id="UP000046373"/>
    </source>
</evidence>
<name>A0A090FQ96_MESPL</name>